<feature type="non-terminal residue" evidence="2">
    <location>
        <position position="1"/>
    </location>
</feature>
<organism evidence="2 3">
    <name type="scientific">Penicillium nalgiovense</name>
    <dbReference type="NCBI Taxonomy" id="60175"/>
    <lineage>
        <taxon>Eukaryota</taxon>
        <taxon>Fungi</taxon>
        <taxon>Dikarya</taxon>
        <taxon>Ascomycota</taxon>
        <taxon>Pezizomycotina</taxon>
        <taxon>Eurotiomycetes</taxon>
        <taxon>Eurotiomycetidae</taxon>
        <taxon>Eurotiales</taxon>
        <taxon>Aspergillaceae</taxon>
        <taxon>Penicillium</taxon>
    </lineage>
</organism>
<dbReference type="EMBL" id="MOOB01000388">
    <property type="protein sequence ID" value="OQE57782.1"/>
    <property type="molecule type" value="Genomic_DNA"/>
</dbReference>
<accession>A0A1V6W4F5</accession>
<dbReference type="AlphaFoldDB" id="A0A1V6W4F5"/>
<comment type="caution">
    <text evidence="2">The sequence shown here is derived from an EMBL/GenBank/DDBJ whole genome shotgun (WGS) entry which is preliminary data.</text>
</comment>
<dbReference type="Pfam" id="PF13921">
    <property type="entry name" value="Myb_DNA-bind_6"/>
    <property type="match status" value="1"/>
</dbReference>
<dbReference type="PROSITE" id="PS50090">
    <property type="entry name" value="MYB_LIKE"/>
    <property type="match status" value="1"/>
</dbReference>
<dbReference type="InterPro" id="IPR001005">
    <property type="entry name" value="SANT/Myb"/>
</dbReference>
<evidence type="ECO:0000259" key="1">
    <source>
        <dbReference type="PROSITE" id="PS50090"/>
    </source>
</evidence>
<name>A0A1V6W4F5_PENNA</name>
<evidence type="ECO:0000313" key="3">
    <source>
        <dbReference type="Proteomes" id="UP000191691"/>
    </source>
</evidence>
<gene>
    <name evidence="2" type="ORF">PENNAL_c0388G09470</name>
</gene>
<dbReference type="InterPro" id="IPR009057">
    <property type="entry name" value="Homeodomain-like_sf"/>
</dbReference>
<keyword evidence="3" id="KW-1185">Reference proteome</keyword>
<sequence>GLKWSAEEDHLLRKLRDEQNLAWSEVVKQFSREFPGRSEGSIKVYYSTTLKNRRPSSPIVLIA</sequence>
<dbReference type="Proteomes" id="UP000191691">
    <property type="component" value="Unassembled WGS sequence"/>
</dbReference>
<protein>
    <recommendedName>
        <fullName evidence="1">Myb-like domain-containing protein</fullName>
    </recommendedName>
</protein>
<proteinExistence type="predicted"/>
<dbReference type="SUPFAM" id="SSF46689">
    <property type="entry name" value="Homeodomain-like"/>
    <property type="match status" value="1"/>
</dbReference>
<dbReference type="Gene3D" id="1.10.10.60">
    <property type="entry name" value="Homeodomain-like"/>
    <property type="match status" value="1"/>
</dbReference>
<reference evidence="3" key="1">
    <citation type="journal article" date="2017" name="Nat. Microbiol.">
        <title>Global analysis of biosynthetic gene clusters reveals vast potential of secondary metabolite production in Penicillium species.</title>
        <authorList>
            <person name="Nielsen J.C."/>
            <person name="Grijseels S."/>
            <person name="Prigent S."/>
            <person name="Ji B."/>
            <person name="Dainat J."/>
            <person name="Nielsen K.F."/>
            <person name="Frisvad J.C."/>
            <person name="Workman M."/>
            <person name="Nielsen J."/>
        </authorList>
    </citation>
    <scope>NUCLEOTIDE SEQUENCE [LARGE SCALE GENOMIC DNA]</scope>
    <source>
        <strain evidence="3">IBT 13039</strain>
    </source>
</reference>
<evidence type="ECO:0000313" key="2">
    <source>
        <dbReference type="EMBL" id="OQE57782.1"/>
    </source>
</evidence>
<dbReference type="STRING" id="60175.A0A1V6W4F5"/>
<feature type="domain" description="Myb-like" evidence="1">
    <location>
        <begin position="1"/>
        <end position="50"/>
    </location>
</feature>
<dbReference type="CDD" id="cd00167">
    <property type="entry name" value="SANT"/>
    <property type="match status" value="1"/>
</dbReference>